<dbReference type="Pfam" id="PF00941">
    <property type="entry name" value="FAD_binding_5"/>
    <property type="match status" value="1"/>
</dbReference>
<feature type="domain" description="FAD-binding PCMH-type" evidence="4">
    <location>
        <begin position="1"/>
        <end position="174"/>
    </location>
</feature>
<dbReference type="SUPFAM" id="SSF55447">
    <property type="entry name" value="CO dehydrogenase flavoprotein C-terminal domain-like"/>
    <property type="match status" value="1"/>
</dbReference>
<dbReference type="RefSeq" id="WP_069033521.1">
    <property type="nucleotide sequence ID" value="NZ_MDKC01000010.1"/>
</dbReference>
<comment type="caution">
    <text evidence="5">The sequence shown here is derived from an EMBL/GenBank/DDBJ whole genome shotgun (WGS) entry which is preliminary data.</text>
</comment>
<dbReference type="Gene3D" id="3.30.43.10">
    <property type="entry name" value="Uridine Diphospho-n-acetylenolpyruvylglucosamine Reductase, domain 2"/>
    <property type="match status" value="1"/>
</dbReference>
<accession>A0ABX2ZYW2</accession>
<keyword evidence="3" id="KW-0560">Oxidoreductase</keyword>
<dbReference type="PANTHER" id="PTHR42659:SF2">
    <property type="entry name" value="XANTHINE DEHYDROGENASE SUBUNIT C-RELATED"/>
    <property type="match status" value="1"/>
</dbReference>
<dbReference type="InterPro" id="IPR002346">
    <property type="entry name" value="Mopterin_DH_FAD-bd"/>
</dbReference>
<dbReference type="EMBL" id="MDKC01000010">
    <property type="protein sequence ID" value="ODG92238.1"/>
    <property type="molecule type" value="Genomic_DNA"/>
</dbReference>
<evidence type="ECO:0000256" key="1">
    <source>
        <dbReference type="ARBA" id="ARBA00022630"/>
    </source>
</evidence>
<dbReference type="Gene3D" id="3.30.465.10">
    <property type="match status" value="1"/>
</dbReference>
<organism evidence="5 6">
    <name type="scientific">Gottfriedia luciferensis</name>
    <dbReference type="NCBI Taxonomy" id="178774"/>
    <lineage>
        <taxon>Bacteria</taxon>
        <taxon>Bacillati</taxon>
        <taxon>Bacillota</taxon>
        <taxon>Bacilli</taxon>
        <taxon>Bacillales</taxon>
        <taxon>Bacillaceae</taxon>
        <taxon>Gottfriedia</taxon>
    </lineage>
</organism>
<keyword evidence="1" id="KW-0285">Flavoprotein</keyword>
<dbReference type="InterPro" id="IPR051312">
    <property type="entry name" value="Diverse_Substr_Oxidored"/>
</dbReference>
<sequence>MLSSNIDYYKPTTIKEALELFYFLKAKNQRPIYYAGGTEIITLSRLNLVETDALIDIKELKECQLFEFNESYLISGAVISLTEIEEKNLFPLLSKTSMEIADRTARNKITLGGNLCGQIFYREAILPFLLCDSQVVVAGYNGVEAFPIEQIFNQNLQLQDGQILIQLLTEKKYINLPFMSIKKRQQWDTGYPLLSIASIKSDNQLRFAFSGLCPFPFRSKQMEAELNNTNLSVEERIQKAIQFIPGEVLDDVEGSKGFRLFVLKNTIEEIMNSMEGR</sequence>
<evidence type="ECO:0000313" key="5">
    <source>
        <dbReference type="EMBL" id="ODG92238.1"/>
    </source>
</evidence>
<dbReference type="PANTHER" id="PTHR42659">
    <property type="entry name" value="XANTHINE DEHYDROGENASE SUBUNIT C-RELATED"/>
    <property type="match status" value="1"/>
</dbReference>
<dbReference type="InterPro" id="IPR036318">
    <property type="entry name" value="FAD-bd_PCMH-like_sf"/>
</dbReference>
<dbReference type="InterPro" id="IPR016169">
    <property type="entry name" value="FAD-bd_PCMH_sub2"/>
</dbReference>
<evidence type="ECO:0000256" key="2">
    <source>
        <dbReference type="ARBA" id="ARBA00022827"/>
    </source>
</evidence>
<evidence type="ECO:0000259" key="4">
    <source>
        <dbReference type="PROSITE" id="PS51387"/>
    </source>
</evidence>
<proteinExistence type="predicted"/>
<keyword evidence="6" id="KW-1185">Reference proteome</keyword>
<evidence type="ECO:0000256" key="3">
    <source>
        <dbReference type="ARBA" id="ARBA00023002"/>
    </source>
</evidence>
<name>A0ABX2ZYW2_9BACI</name>
<dbReference type="PROSITE" id="PS51387">
    <property type="entry name" value="FAD_PCMH"/>
    <property type="match status" value="1"/>
</dbReference>
<dbReference type="InterPro" id="IPR016167">
    <property type="entry name" value="FAD-bd_PCMH_sub1"/>
</dbReference>
<evidence type="ECO:0000313" key="6">
    <source>
        <dbReference type="Proteomes" id="UP000094580"/>
    </source>
</evidence>
<gene>
    <name evidence="5" type="ORF">BED47_20860</name>
</gene>
<dbReference type="InterPro" id="IPR016166">
    <property type="entry name" value="FAD-bd_PCMH"/>
</dbReference>
<dbReference type="Proteomes" id="UP000094580">
    <property type="component" value="Unassembled WGS sequence"/>
</dbReference>
<reference evidence="5 6" key="1">
    <citation type="submission" date="2016-07" db="EMBL/GenBank/DDBJ databases">
        <authorList>
            <person name="Townsley L."/>
            <person name="Shank E.A."/>
        </authorList>
    </citation>
    <scope>NUCLEOTIDE SEQUENCE [LARGE SCALE GENOMIC DNA]</scope>
    <source>
        <strain evidence="5 6">CH01</strain>
    </source>
</reference>
<protein>
    <submittedName>
        <fullName evidence="5">Xanthine dehydrogenase</fullName>
    </submittedName>
</protein>
<dbReference type="InterPro" id="IPR036683">
    <property type="entry name" value="CO_DH_flav_C_dom_sf"/>
</dbReference>
<dbReference type="SUPFAM" id="SSF56176">
    <property type="entry name" value="FAD-binding/transporter-associated domain-like"/>
    <property type="match status" value="1"/>
</dbReference>
<keyword evidence="2" id="KW-0274">FAD</keyword>